<keyword evidence="1" id="KW-0418">Kinase</keyword>
<proteinExistence type="predicted"/>
<dbReference type="GO" id="GO:0016301">
    <property type="term" value="F:kinase activity"/>
    <property type="evidence" value="ECO:0007669"/>
    <property type="project" value="UniProtKB-KW"/>
</dbReference>
<dbReference type="InterPro" id="IPR006748">
    <property type="entry name" value="NH2Glyco/OHUrea_AB-resist_kin"/>
</dbReference>
<gene>
    <name evidence="1" type="ORF">K737_300855</name>
</gene>
<dbReference type="Pfam" id="PF04655">
    <property type="entry name" value="APH_6_hur"/>
    <property type="match status" value="1"/>
</dbReference>
<organism evidence="1 2">
    <name type="scientific">Holospora undulata HU1</name>
    <dbReference type="NCBI Taxonomy" id="1321371"/>
    <lineage>
        <taxon>Bacteria</taxon>
        <taxon>Pseudomonadati</taxon>
        <taxon>Pseudomonadota</taxon>
        <taxon>Alphaproteobacteria</taxon>
        <taxon>Holosporales</taxon>
        <taxon>Holosporaceae</taxon>
        <taxon>Holospora</taxon>
    </lineage>
</organism>
<dbReference type="SUPFAM" id="SSF56112">
    <property type="entry name" value="Protein kinase-like (PK-like)"/>
    <property type="match status" value="1"/>
</dbReference>
<name>A0A061JI91_9PROT</name>
<evidence type="ECO:0000313" key="2">
    <source>
        <dbReference type="Proteomes" id="UP000026922"/>
    </source>
</evidence>
<evidence type="ECO:0000313" key="1">
    <source>
        <dbReference type="EMBL" id="ETZ04729.1"/>
    </source>
</evidence>
<dbReference type="Gene3D" id="3.90.1200.10">
    <property type="match status" value="1"/>
</dbReference>
<dbReference type="EMBL" id="ARPM03000158">
    <property type="protein sequence ID" value="ETZ04729.1"/>
    <property type="molecule type" value="Genomic_DNA"/>
</dbReference>
<comment type="caution">
    <text evidence="1">The sequence shown here is derived from an EMBL/GenBank/DDBJ whole genome shotgun (WGS) entry which is preliminary data.</text>
</comment>
<dbReference type="GO" id="GO:0019748">
    <property type="term" value="P:secondary metabolic process"/>
    <property type="evidence" value="ECO:0007669"/>
    <property type="project" value="InterPro"/>
</dbReference>
<keyword evidence="1" id="KW-0808">Transferase</keyword>
<accession>A0A061JI91</accession>
<dbReference type="InterPro" id="IPR011009">
    <property type="entry name" value="Kinase-like_dom_sf"/>
</dbReference>
<dbReference type="Proteomes" id="UP000026922">
    <property type="component" value="Unassembled WGS sequence"/>
</dbReference>
<dbReference type="GO" id="GO:0016773">
    <property type="term" value="F:phosphotransferase activity, alcohol group as acceptor"/>
    <property type="evidence" value="ECO:0007669"/>
    <property type="project" value="InterPro"/>
</dbReference>
<sequence length="194" mass="22288">MRDLKAVTNLTYNYVLSDFQGDTPSILKLGFDNAGFEARMHLRSSALQDMAQLRCLLKIMAYCFWKEQCPAHLLKAIFQIKNINLSKFPAELSKNCTKIIPKEHIFHHIKYWLAALDKDCPIPVGYLQKARKLRNELLQSLIPDILLHGDLHHNNILQNADGWFVIDPKGVIGKPAYEVVAFIRNPMLELLNHL</sequence>
<keyword evidence="2" id="KW-1185">Reference proteome</keyword>
<reference evidence="1 2" key="1">
    <citation type="journal article" date="2013" name="Genome Announc.">
        <title>Draft Genome Sequence of Holospora undulata Strain HU1, a Micronucleus-Specific Symbiont of the Ciliate Paramecium caudatum.</title>
        <authorList>
            <person name="Dohra H."/>
            <person name="Suzuki H."/>
            <person name="Suzuki T."/>
            <person name="Tanaka K."/>
            <person name="Fujishima M."/>
        </authorList>
    </citation>
    <scope>NUCLEOTIDE SEQUENCE [LARGE SCALE GENOMIC DNA]</scope>
    <source>
        <strain evidence="1 2">HU1</strain>
    </source>
</reference>
<dbReference type="AlphaFoldDB" id="A0A061JI91"/>
<dbReference type="RefSeq" id="WP_006300689.1">
    <property type="nucleotide sequence ID" value="NZ_ARPM03000158.1"/>
</dbReference>
<protein>
    <submittedName>
        <fullName evidence="1">Aminoglycoside/hydroxyurea antibiotic resistance kinase</fullName>
    </submittedName>
</protein>